<accession>A0A2X2YXF2</accession>
<sequence>MKKTTSIIIGVIAALSIIAIAKNNYVFSFGDSERLDKGWKAYERKEYGFAITQFVTVDLKEHPEIIMPLANSYLEVGEPYNALRYLEPAYKNKNYSTDDHTKIINLLGIAYIEDKDYKKGRLFMEESRKLGNPYSERNLNILDSLERSQSN</sequence>
<protein>
    <recommendedName>
        <fullName evidence="5">Tetratricopeptide repeat protein</fullName>
    </recommendedName>
</protein>
<evidence type="ECO:0000313" key="2">
    <source>
        <dbReference type="EMBL" id="SQB42980.1"/>
    </source>
</evidence>
<evidence type="ECO:0000313" key="3">
    <source>
        <dbReference type="Proteomes" id="UP000199426"/>
    </source>
</evidence>
<dbReference type="STRING" id="445960.SAMN05421542_4667"/>
<dbReference type="Proteomes" id="UP000199426">
    <property type="component" value="Unassembled WGS sequence"/>
</dbReference>
<evidence type="ECO:0008006" key="5">
    <source>
        <dbReference type="Google" id="ProtNLM"/>
    </source>
</evidence>
<gene>
    <name evidence="2" type="ORF">NCTC13492_02017</name>
    <name evidence="1" type="ORF">SAMN05421542_4667</name>
</gene>
<dbReference type="InterPro" id="IPR011990">
    <property type="entry name" value="TPR-like_helical_dom_sf"/>
</dbReference>
<name>A0A2X2YXF2_CHRJE</name>
<dbReference type="Gene3D" id="1.25.40.10">
    <property type="entry name" value="Tetratricopeptide repeat domain"/>
    <property type="match status" value="1"/>
</dbReference>
<reference evidence="1 3" key="1">
    <citation type="submission" date="2016-10" db="EMBL/GenBank/DDBJ databases">
        <authorList>
            <person name="Varghese N."/>
            <person name="Submissions S."/>
        </authorList>
    </citation>
    <scope>NUCLEOTIDE SEQUENCE [LARGE SCALE GENOMIC DNA]</scope>
    <source>
        <strain evidence="1 3">DSM 19299</strain>
    </source>
</reference>
<evidence type="ECO:0000313" key="4">
    <source>
        <dbReference type="Proteomes" id="UP000251670"/>
    </source>
</evidence>
<organism evidence="2 4">
    <name type="scientific">Chryseobacterium jejuense</name>
    <dbReference type="NCBI Taxonomy" id="445960"/>
    <lineage>
        <taxon>Bacteria</taxon>
        <taxon>Pseudomonadati</taxon>
        <taxon>Bacteroidota</taxon>
        <taxon>Flavobacteriia</taxon>
        <taxon>Flavobacteriales</taxon>
        <taxon>Weeksellaceae</taxon>
        <taxon>Chryseobacterium group</taxon>
        <taxon>Chryseobacterium</taxon>
    </lineage>
</organism>
<evidence type="ECO:0000313" key="1">
    <source>
        <dbReference type="EMBL" id="SDJ91796.1"/>
    </source>
</evidence>
<dbReference type="RefSeq" id="WP_089739787.1">
    <property type="nucleotide sequence ID" value="NZ_FNEG01000011.1"/>
</dbReference>
<reference evidence="2 4" key="2">
    <citation type="submission" date="2018-06" db="EMBL/GenBank/DDBJ databases">
        <authorList>
            <consortium name="Pathogen Informatics"/>
            <person name="Doyle S."/>
        </authorList>
    </citation>
    <scope>NUCLEOTIDE SEQUENCE [LARGE SCALE GENOMIC DNA]</scope>
    <source>
        <strain evidence="2 4">NCTC13492</strain>
    </source>
</reference>
<dbReference type="EMBL" id="FNEG01000011">
    <property type="protein sequence ID" value="SDJ91796.1"/>
    <property type="molecule type" value="Genomic_DNA"/>
</dbReference>
<dbReference type="Proteomes" id="UP000251670">
    <property type="component" value="Unassembled WGS sequence"/>
</dbReference>
<keyword evidence="3" id="KW-1185">Reference proteome</keyword>
<proteinExistence type="predicted"/>
<dbReference type="AlphaFoldDB" id="A0A2X2YXF2"/>
<dbReference type="OrthoDB" id="1257466at2"/>
<dbReference type="EMBL" id="UAWB01000004">
    <property type="protein sequence ID" value="SQB42980.1"/>
    <property type="molecule type" value="Genomic_DNA"/>
</dbReference>
<dbReference type="SUPFAM" id="SSF48452">
    <property type="entry name" value="TPR-like"/>
    <property type="match status" value="1"/>
</dbReference>